<feature type="compositionally biased region" description="Acidic residues" evidence="1">
    <location>
        <begin position="577"/>
        <end position="598"/>
    </location>
</feature>
<evidence type="ECO:0000256" key="2">
    <source>
        <dbReference type="SAM" id="Phobius"/>
    </source>
</evidence>
<keyword evidence="2" id="KW-1133">Transmembrane helix</keyword>
<feature type="transmembrane region" description="Helical" evidence="2">
    <location>
        <begin position="26"/>
        <end position="46"/>
    </location>
</feature>
<reference evidence="4 5" key="1">
    <citation type="submission" date="2020-03" db="EMBL/GenBank/DDBJ databases">
        <title>Sequencing the genomes of 1000 actinobacteria strains.</title>
        <authorList>
            <person name="Klenk H.-P."/>
        </authorList>
    </citation>
    <scope>NUCLEOTIDE SEQUENCE [LARGE SCALE GENOMIC DNA]</scope>
    <source>
        <strain evidence="4 5">DSM 18964</strain>
    </source>
</reference>
<dbReference type="AlphaFoldDB" id="A0A846S2A6"/>
<dbReference type="InterPro" id="IPR052901">
    <property type="entry name" value="Bact_TGase-like"/>
</dbReference>
<accession>A0A846S2A6</accession>
<evidence type="ECO:0000259" key="3">
    <source>
        <dbReference type="SMART" id="SM00460"/>
    </source>
</evidence>
<dbReference type="RefSeq" id="WP_167950910.1">
    <property type="nucleotide sequence ID" value="NZ_BAAAPQ010000003.1"/>
</dbReference>
<dbReference type="EMBL" id="JAATJN010000001">
    <property type="protein sequence ID" value="NJC57158.1"/>
    <property type="molecule type" value="Genomic_DNA"/>
</dbReference>
<name>A0A846S2A6_9MICO</name>
<protein>
    <submittedName>
        <fullName evidence="4">Transglutaminase-like putative cysteine protease/type II secretory pathway pseudopilin PulG</fullName>
    </submittedName>
</protein>
<comment type="caution">
    <text evidence="4">The sequence shown here is derived from an EMBL/GenBank/DDBJ whole genome shotgun (WGS) entry which is preliminary data.</text>
</comment>
<keyword evidence="4" id="KW-0645">Protease</keyword>
<proteinExistence type="predicted"/>
<feature type="region of interest" description="Disordered" evidence="1">
    <location>
        <begin position="1"/>
        <end position="21"/>
    </location>
</feature>
<dbReference type="Gene3D" id="3.10.620.30">
    <property type="match status" value="1"/>
</dbReference>
<evidence type="ECO:0000256" key="1">
    <source>
        <dbReference type="SAM" id="MobiDB-lite"/>
    </source>
</evidence>
<organism evidence="4 5">
    <name type="scientific">Brevibacterium marinum</name>
    <dbReference type="NCBI Taxonomy" id="418643"/>
    <lineage>
        <taxon>Bacteria</taxon>
        <taxon>Bacillati</taxon>
        <taxon>Actinomycetota</taxon>
        <taxon>Actinomycetes</taxon>
        <taxon>Micrococcales</taxon>
        <taxon>Brevibacteriaceae</taxon>
        <taxon>Brevibacterium</taxon>
    </lineage>
</organism>
<feature type="region of interest" description="Disordered" evidence="1">
    <location>
        <begin position="540"/>
        <end position="603"/>
    </location>
</feature>
<feature type="transmembrane region" description="Helical" evidence="2">
    <location>
        <begin position="191"/>
        <end position="212"/>
    </location>
</feature>
<feature type="compositionally biased region" description="Low complexity" evidence="1">
    <location>
        <begin position="682"/>
        <end position="705"/>
    </location>
</feature>
<keyword evidence="4" id="KW-0378">Hydrolase</keyword>
<keyword evidence="2" id="KW-0472">Membrane</keyword>
<gene>
    <name evidence="4" type="ORF">BKA07_002193</name>
</gene>
<dbReference type="Proteomes" id="UP000576792">
    <property type="component" value="Unassembled WGS sequence"/>
</dbReference>
<feature type="transmembrane region" description="Helical" evidence="2">
    <location>
        <begin position="83"/>
        <end position="109"/>
    </location>
</feature>
<evidence type="ECO:0000313" key="5">
    <source>
        <dbReference type="Proteomes" id="UP000576792"/>
    </source>
</evidence>
<dbReference type="SMART" id="SM00460">
    <property type="entry name" value="TGc"/>
    <property type="match status" value="1"/>
</dbReference>
<dbReference type="GO" id="GO:0008233">
    <property type="term" value="F:peptidase activity"/>
    <property type="evidence" value="ECO:0007669"/>
    <property type="project" value="UniProtKB-KW"/>
</dbReference>
<feature type="transmembrane region" description="Helical" evidence="2">
    <location>
        <begin position="219"/>
        <end position="239"/>
    </location>
</feature>
<dbReference type="InterPro" id="IPR038765">
    <property type="entry name" value="Papain-like_cys_pep_sf"/>
</dbReference>
<dbReference type="Pfam" id="PF11992">
    <property type="entry name" value="TgpA_N"/>
    <property type="match status" value="1"/>
</dbReference>
<keyword evidence="2" id="KW-0812">Transmembrane</keyword>
<feature type="domain" description="Transglutaminase-like" evidence="3">
    <location>
        <begin position="474"/>
        <end position="543"/>
    </location>
</feature>
<dbReference type="InterPro" id="IPR021878">
    <property type="entry name" value="TgpA_N"/>
</dbReference>
<dbReference type="GO" id="GO:0006508">
    <property type="term" value="P:proteolysis"/>
    <property type="evidence" value="ECO:0007669"/>
    <property type="project" value="UniProtKB-KW"/>
</dbReference>
<dbReference type="PANTHER" id="PTHR42736">
    <property type="entry name" value="PROTEIN-GLUTAMINE GAMMA-GLUTAMYLTRANSFERASE"/>
    <property type="match status" value="1"/>
</dbReference>
<feature type="transmembrane region" description="Helical" evidence="2">
    <location>
        <begin position="142"/>
        <end position="162"/>
    </location>
</feature>
<dbReference type="Pfam" id="PF01841">
    <property type="entry name" value="Transglut_core"/>
    <property type="match status" value="1"/>
</dbReference>
<feature type="region of interest" description="Disordered" evidence="1">
    <location>
        <begin position="682"/>
        <end position="732"/>
    </location>
</feature>
<sequence>MDDLRFEAGEAMSADTREAPDGRSPVWLEACAVFVAMVLSAVGLSAVFSDFAWLPSVLISILVIVVVGAIFRSVPTLRATGAAVIAQCVVGLITVLLLCAPSTLILGFVPTASSFTTVIDLLSEGVSDLYATTPPAPSTPGFTAMLTIAFTLITILIDGLVADLKAPKVSGVLLLILWMIPVFFAPTQVQWWHVVAILAAFLLLILSPYFPAAKWRSGLTATAAGALAVAIGIGAPVLLPEVPTLPDRAASDKGDLTVTNPFLDLRADLGDRDDSVLFDYSTTDDEGQPIRLTSINSFDGQTWAPTPFPLDAFAIANEGLPWPEGLPRDKNYSEERINVTVSDEYDQQYLPTPYAPQQPTGLDRRWIYDEKSLTIVGNGEKSGGQDYSMDYLSVNPNVSDLQNSTPVDSSDFETELEVPESLPNSVQETAEEVTAGAENQWEAAVMLQAYFRGGDFEYSLDAPEKASGDAISDFLADKQGYCVQFSSAMTVMARTMGIPARIGVGFGEGTENGDRFDVSMQDSHAWPELYFEDAGWVRFEPTPGGPAGEPPKWTVASGSTGEDSEEESEETSSPSDEPTEGSEESDAGESESPSEEETTAAAEPAGTNIGTYLWSGLIVLVILLLAAIPALWRLILRRRRTRDPENLEAVWTEVRALSTDYGQSLDPSRTLRFNELVLANKAGGATEESEAPSEAPSGESAPETSGAARDTGDGFTALRSPAPSSSSHSADRDTPLAAFIDALENRRYGASEKGISAVEVSALIDEVRTDLAEDASPGARITARIWPASIFNPPR</sequence>
<dbReference type="PANTHER" id="PTHR42736:SF1">
    <property type="entry name" value="PROTEIN-GLUTAMINE GAMMA-GLUTAMYLTRANSFERASE"/>
    <property type="match status" value="1"/>
</dbReference>
<keyword evidence="5" id="KW-1185">Reference proteome</keyword>
<feature type="transmembrane region" description="Helical" evidence="2">
    <location>
        <begin position="52"/>
        <end position="71"/>
    </location>
</feature>
<feature type="transmembrane region" description="Helical" evidence="2">
    <location>
        <begin position="612"/>
        <end position="632"/>
    </location>
</feature>
<dbReference type="InterPro" id="IPR002931">
    <property type="entry name" value="Transglutaminase-like"/>
</dbReference>
<evidence type="ECO:0000313" key="4">
    <source>
        <dbReference type="EMBL" id="NJC57158.1"/>
    </source>
</evidence>
<feature type="transmembrane region" description="Helical" evidence="2">
    <location>
        <begin position="169"/>
        <end position="185"/>
    </location>
</feature>
<dbReference type="SUPFAM" id="SSF54001">
    <property type="entry name" value="Cysteine proteinases"/>
    <property type="match status" value="1"/>
</dbReference>